<accession>A0ABS9QK62</accession>
<keyword evidence="4" id="KW-1185">Reference proteome</keyword>
<dbReference type="PANTHER" id="PTHR43586">
    <property type="entry name" value="CYSTEINE DESULFURASE"/>
    <property type="match status" value="1"/>
</dbReference>
<comment type="caution">
    <text evidence="3">The sequence shown here is derived from an EMBL/GenBank/DDBJ whole genome shotgun (WGS) entry which is preliminary data.</text>
</comment>
<name>A0ABS9QK62_9HYPH</name>
<protein>
    <submittedName>
        <fullName evidence="3">Aminotransferase class V-fold PLP-dependent enzyme</fullName>
    </submittedName>
</protein>
<reference evidence="3 4" key="1">
    <citation type="submission" date="2022-02" db="EMBL/GenBank/DDBJ databases">
        <title>Draft genome sequence of Mezorhizobium retamae strain IRAMC:0171 isolated from Retama raetam nodules.</title>
        <authorList>
            <person name="Bengaied R."/>
            <person name="Sbissi I."/>
            <person name="Huber K."/>
            <person name="Ghodbane F."/>
            <person name="Nouioui I."/>
            <person name="Tarhouni M."/>
            <person name="Gtari M."/>
        </authorList>
    </citation>
    <scope>NUCLEOTIDE SEQUENCE [LARGE SCALE GENOMIC DNA]</scope>
    <source>
        <strain evidence="3 4">IRAMC:0171</strain>
    </source>
</reference>
<organism evidence="3 4">
    <name type="scientific">Mesorhizobium retamae</name>
    <dbReference type="NCBI Taxonomy" id="2912854"/>
    <lineage>
        <taxon>Bacteria</taxon>
        <taxon>Pseudomonadati</taxon>
        <taxon>Pseudomonadota</taxon>
        <taxon>Alphaproteobacteria</taxon>
        <taxon>Hyphomicrobiales</taxon>
        <taxon>Phyllobacteriaceae</taxon>
        <taxon>Mesorhizobium</taxon>
    </lineage>
</organism>
<keyword evidence="3" id="KW-0808">Transferase</keyword>
<dbReference type="PANTHER" id="PTHR43586:SF15">
    <property type="entry name" value="BLR3095 PROTEIN"/>
    <property type="match status" value="1"/>
</dbReference>
<evidence type="ECO:0000313" key="3">
    <source>
        <dbReference type="EMBL" id="MCG7507827.1"/>
    </source>
</evidence>
<sequence>MIDVNTLQARFPTLSHRVYLSSGSHGLLSTDVQQAYAAYINECLIYGANWEGWLGRYEAVRSSVARLLGAKSTEIAVTSSASEGINALASAFDFTGERNKIVVSNFEFPTSAQIWHAQEGRGGHVVHVRESQDGYIPLESFEEAIDEHTKIVAISHVCYRHGAKLDVKGIAEIAKRKGALLILDCYQSVGTEPLNVKELGVDFAVGGMMKYLLGSSGVGFLYIREELVESLTPSSSGWYAQADFFAMDIFANNPSPTARRFEAGTPAVPGCFAAEAGLGIIHEFGIEAIGAHIRDLTGRCMDSLRESGWQVVTPRDDLRRGPMVAIRSSDDAALVGRLAENGIVTSCRDGNVRCGFHFYNGEEDVARLLRALERHRDLGA</sequence>
<keyword evidence="1" id="KW-0663">Pyridoxal phosphate</keyword>
<evidence type="ECO:0000256" key="1">
    <source>
        <dbReference type="ARBA" id="ARBA00022898"/>
    </source>
</evidence>
<dbReference type="InterPro" id="IPR015421">
    <property type="entry name" value="PyrdxlP-dep_Trfase_major"/>
</dbReference>
<dbReference type="SUPFAM" id="SSF53383">
    <property type="entry name" value="PLP-dependent transferases"/>
    <property type="match status" value="1"/>
</dbReference>
<evidence type="ECO:0000259" key="2">
    <source>
        <dbReference type="Pfam" id="PF00266"/>
    </source>
</evidence>
<feature type="domain" description="Aminotransferase class V" evidence="2">
    <location>
        <begin position="56"/>
        <end position="368"/>
    </location>
</feature>
<dbReference type="GO" id="GO:0008483">
    <property type="term" value="F:transaminase activity"/>
    <property type="evidence" value="ECO:0007669"/>
    <property type="project" value="UniProtKB-KW"/>
</dbReference>
<dbReference type="Pfam" id="PF00266">
    <property type="entry name" value="Aminotran_5"/>
    <property type="match status" value="1"/>
</dbReference>
<dbReference type="EMBL" id="JAKREW010000030">
    <property type="protein sequence ID" value="MCG7507827.1"/>
    <property type="molecule type" value="Genomic_DNA"/>
</dbReference>
<gene>
    <name evidence="3" type="ORF">L4923_22565</name>
</gene>
<dbReference type="Gene3D" id="3.40.640.10">
    <property type="entry name" value="Type I PLP-dependent aspartate aminotransferase-like (Major domain)"/>
    <property type="match status" value="1"/>
</dbReference>
<dbReference type="Gene3D" id="3.90.1150.10">
    <property type="entry name" value="Aspartate Aminotransferase, domain 1"/>
    <property type="match status" value="1"/>
</dbReference>
<proteinExistence type="predicted"/>
<dbReference type="InterPro" id="IPR015422">
    <property type="entry name" value="PyrdxlP-dep_Trfase_small"/>
</dbReference>
<dbReference type="InterPro" id="IPR015424">
    <property type="entry name" value="PyrdxlP-dep_Trfase"/>
</dbReference>
<evidence type="ECO:0000313" key="4">
    <source>
        <dbReference type="Proteomes" id="UP001201701"/>
    </source>
</evidence>
<dbReference type="InterPro" id="IPR000192">
    <property type="entry name" value="Aminotrans_V_dom"/>
</dbReference>
<dbReference type="RefSeq" id="WP_239369349.1">
    <property type="nucleotide sequence ID" value="NZ_JAKREW010000030.1"/>
</dbReference>
<keyword evidence="3" id="KW-0032">Aminotransferase</keyword>
<dbReference type="Proteomes" id="UP001201701">
    <property type="component" value="Unassembled WGS sequence"/>
</dbReference>